<keyword evidence="1" id="KW-0472">Membrane</keyword>
<dbReference type="PANTHER" id="PTHR43173">
    <property type="entry name" value="ABC1 FAMILY PROTEIN"/>
    <property type="match status" value="1"/>
</dbReference>
<dbReference type="AlphaFoldDB" id="A0ABC8TKX1"/>
<gene>
    <name evidence="2" type="ORF">ILEXP_LOCUS39607</name>
</gene>
<organism evidence="2 3">
    <name type="scientific">Ilex paraguariensis</name>
    <name type="common">yerba mate</name>
    <dbReference type="NCBI Taxonomy" id="185542"/>
    <lineage>
        <taxon>Eukaryota</taxon>
        <taxon>Viridiplantae</taxon>
        <taxon>Streptophyta</taxon>
        <taxon>Embryophyta</taxon>
        <taxon>Tracheophyta</taxon>
        <taxon>Spermatophyta</taxon>
        <taxon>Magnoliopsida</taxon>
        <taxon>eudicotyledons</taxon>
        <taxon>Gunneridae</taxon>
        <taxon>Pentapetalae</taxon>
        <taxon>asterids</taxon>
        <taxon>campanulids</taxon>
        <taxon>Aquifoliales</taxon>
        <taxon>Aquifoliaceae</taxon>
        <taxon>Ilex</taxon>
    </lineage>
</organism>
<evidence type="ECO:0000256" key="1">
    <source>
        <dbReference type="SAM" id="Phobius"/>
    </source>
</evidence>
<keyword evidence="3" id="KW-1185">Reference proteome</keyword>
<accession>A0ABC8TKX1</accession>
<keyword evidence="1" id="KW-0812">Transmembrane</keyword>
<reference evidence="2 3" key="1">
    <citation type="submission" date="2024-02" db="EMBL/GenBank/DDBJ databases">
        <authorList>
            <person name="Vignale AGUSTIN F."/>
            <person name="Sosa J E."/>
            <person name="Modenutti C."/>
        </authorList>
    </citation>
    <scope>NUCLEOTIDE SEQUENCE [LARGE SCALE GENOMIC DNA]</scope>
</reference>
<dbReference type="Proteomes" id="UP001642360">
    <property type="component" value="Unassembled WGS sequence"/>
</dbReference>
<evidence type="ECO:0000313" key="2">
    <source>
        <dbReference type="EMBL" id="CAK9170119.1"/>
    </source>
</evidence>
<protein>
    <submittedName>
        <fullName evidence="2">Uncharacterized protein</fullName>
    </submittedName>
</protein>
<dbReference type="EMBL" id="CAUOFW020005436">
    <property type="protein sequence ID" value="CAK9170119.1"/>
    <property type="molecule type" value="Genomic_DNA"/>
</dbReference>
<evidence type="ECO:0000313" key="3">
    <source>
        <dbReference type="Proteomes" id="UP001642360"/>
    </source>
</evidence>
<dbReference type="PANTHER" id="PTHR43173:SF3">
    <property type="entry name" value="ABC1 FAMILY PROTEIN"/>
    <property type="match status" value="1"/>
</dbReference>
<proteinExistence type="predicted"/>
<name>A0ABC8TKX1_9AQUA</name>
<keyword evidence="1" id="KW-1133">Transmembrane helix</keyword>
<dbReference type="InterPro" id="IPR051130">
    <property type="entry name" value="Mito_struct-func_regulator"/>
</dbReference>
<sequence length="176" mass="21079">MSSYQDTVQAKIFKFSSVWIHCQVYLMGWGNIYRRRMRVFTLAIVIYMDYKALQQREKWMSKTKRADLWQKAHERNAKRVLNLMIALEGLWVKLGQYLSTRADVLPEPYICLLKQLQDSLPPRPLEEVIFSAKNFKISLEWDCPSSFFLSYSWRRMQSTRSKISILCFHKNNHLFI</sequence>
<comment type="caution">
    <text evidence="2">The sequence shown here is derived from an EMBL/GenBank/DDBJ whole genome shotgun (WGS) entry which is preliminary data.</text>
</comment>
<feature type="transmembrane region" description="Helical" evidence="1">
    <location>
        <begin position="12"/>
        <end position="32"/>
    </location>
</feature>